<dbReference type="EMBL" id="WIUZ02000001">
    <property type="protein sequence ID" value="KAF9793400.1"/>
    <property type="molecule type" value="Genomic_DNA"/>
</dbReference>
<keyword evidence="5" id="KW-0100">Branched-chain amino acid biosynthesis</keyword>
<dbReference type="InterPro" id="IPR004789">
    <property type="entry name" value="Acetalactate_synth_ssu"/>
</dbReference>
<dbReference type="InterPro" id="IPR054480">
    <property type="entry name" value="AHAS_small-like_ACT"/>
</dbReference>
<dbReference type="InterPro" id="IPR045865">
    <property type="entry name" value="ACT-like_dom_sf"/>
</dbReference>
<dbReference type="SUPFAM" id="SSF55021">
    <property type="entry name" value="ACT-like"/>
    <property type="match status" value="2"/>
</dbReference>
<keyword evidence="4" id="KW-0028">Amino-acid biosynthesis</keyword>
<evidence type="ECO:0000256" key="4">
    <source>
        <dbReference type="ARBA" id="ARBA00022605"/>
    </source>
</evidence>
<evidence type="ECO:0000313" key="8">
    <source>
        <dbReference type="EMBL" id="KAF9793400.1"/>
    </source>
</evidence>
<feature type="region of interest" description="Disordered" evidence="6">
    <location>
        <begin position="31"/>
        <end position="75"/>
    </location>
</feature>
<dbReference type="OrthoDB" id="2013116at2759"/>
<comment type="pathway">
    <text evidence="2">Amino-acid biosynthesis; L-valine biosynthesis; L-valine from pyruvate: step 1/4.</text>
</comment>
<dbReference type="Proteomes" id="UP000736335">
    <property type="component" value="Unassembled WGS sequence"/>
</dbReference>
<dbReference type="InterPro" id="IPR019455">
    <property type="entry name" value="Acetolactate_synth_ssu_C"/>
</dbReference>
<dbReference type="InterPro" id="IPR053050">
    <property type="entry name" value="ALS_regulatory_subunit"/>
</dbReference>
<evidence type="ECO:0000256" key="2">
    <source>
        <dbReference type="ARBA" id="ARBA00005025"/>
    </source>
</evidence>
<dbReference type="Gene3D" id="3.30.70.1150">
    <property type="entry name" value="ACT-like. Chain A, domain 2"/>
    <property type="match status" value="1"/>
</dbReference>
<accession>A0A9P6HS32</accession>
<keyword evidence="9" id="KW-1185">Reference proteome</keyword>
<feature type="domain" description="ACT" evidence="7">
    <location>
        <begin position="102"/>
        <end position="189"/>
    </location>
</feature>
<sequence>MASLAAIRLRTAVLRSQNYSRLRHFSSSLTRFQNDEAPDAPPKPPKPIDDSTSALDYKSTHRVHPPPLPSTDLPRARTAEEAVTNILYNTPAPSLQPFKNHVLNCLVQNEPGVLSRVSGILAGRGFNIESLVVCRTEIRDLSRMTIVLKGQDGVVEQARRQLEDLVPVWAVLDYTETRCIERELLLVKVSILGPEYVDEQLAGGPSLAPRQHQSSKIQQEMTLAQNFEHSADPVPPSESPAALTATQTLQLKFQNLQSINVLAAQFGGKLVDVSENSVIVELAGKSSRMNAFLSLLKPFGILESARTGLMVMPRTPISTNPDDEEDQSGGGFVDATLLPPG</sequence>
<dbReference type="InterPro" id="IPR002912">
    <property type="entry name" value="ACT_dom"/>
</dbReference>
<dbReference type="GO" id="GO:0009082">
    <property type="term" value="P:branched-chain amino acid biosynthetic process"/>
    <property type="evidence" value="ECO:0007669"/>
    <property type="project" value="UniProtKB-KW"/>
</dbReference>
<evidence type="ECO:0000256" key="1">
    <source>
        <dbReference type="ARBA" id="ARBA00004974"/>
    </source>
</evidence>
<comment type="caution">
    <text evidence="8">The sequence shown here is derived from an EMBL/GenBank/DDBJ whole genome shotgun (WGS) entry which is preliminary data.</text>
</comment>
<dbReference type="Gene3D" id="3.30.70.260">
    <property type="match status" value="1"/>
</dbReference>
<dbReference type="InterPro" id="IPR027271">
    <property type="entry name" value="Acetolactate_synth/TF_NikR_C"/>
</dbReference>
<dbReference type="GO" id="GO:1990610">
    <property type="term" value="F:acetolactate synthase regulator activity"/>
    <property type="evidence" value="ECO:0007669"/>
    <property type="project" value="InterPro"/>
</dbReference>
<comment type="pathway">
    <text evidence="1">Amino-acid biosynthesis; L-isoleucine biosynthesis; L-isoleucine from 2-oxobutanoate: step 1/4.</text>
</comment>
<gene>
    <name evidence="8" type="ORF">BJ322DRAFT_1034486</name>
</gene>
<evidence type="ECO:0000256" key="3">
    <source>
        <dbReference type="ARBA" id="ARBA00006341"/>
    </source>
</evidence>
<comment type="similarity">
    <text evidence="3">Belongs to the acetolactate synthase small subunit family.</text>
</comment>
<dbReference type="GO" id="GO:0005948">
    <property type="term" value="C:acetolactate synthase complex"/>
    <property type="evidence" value="ECO:0007669"/>
    <property type="project" value="TreeGrafter"/>
</dbReference>
<protein>
    <submittedName>
        <fullName evidence="8">Acetolactate synthase</fullName>
    </submittedName>
</protein>
<evidence type="ECO:0000259" key="7">
    <source>
        <dbReference type="PROSITE" id="PS51671"/>
    </source>
</evidence>
<evidence type="ECO:0000313" key="9">
    <source>
        <dbReference type="Proteomes" id="UP000736335"/>
    </source>
</evidence>
<name>A0A9P6HS32_9AGAM</name>
<reference evidence="8" key="2">
    <citation type="submission" date="2020-11" db="EMBL/GenBank/DDBJ databases">
        <authorList>
            <consortium name="DOE Joint Genome Institute"/>
            <person name="Kuo A."/>
            <person name="Miyauchi S."/>
            <person name="Kiss E."/>
            <person name="Drula E."/>
            <person name="Kohler A."/>
            <person name="Sanchez-Garcia M."/>
            <person name="Andreopoulos B."/>
            <person name="Barry K.W."/>
            <person name="Bonito G."/>
            <person name="Buee M."/>
            <person name="Carver A."/>
            <person name="Chen C."/>
            <person name="Cichocki N."/>
            <person name="Clum A."/>
            <person name="Culley D."/>
            <person name="Crous P.W."/>
            <person name="Fauchery L."/>
            <person name="Girlanda M."/>
            <person name="Hayes R."/>
            <person name="Keri Z."/>
            <person name="Labutti K."/>
            <person name="Lipzen A."/>
            <person name="Lombard V."/>
            <person name="Magnuson J."/>
            <person name="Maillard F."/>
            <person name="Morin E."/>
            <person name="Murat C."/>
            <person name="Nolan M."/>
            <person name="Ohm R."/>
            <person name="Pangilinan J."/>
            <person name="Pereira M."/>
            <person name="Perotto S."/>
            <person name="Peter M."/>
            <person name="Riley R."/>
            <person name="Sitrit Y."/>
            <person name="Stielow B."/>
            <person name="Szollosi G."/>
            <person name="Zifcakova L."/>
            <person name="Stursova M."/>
            <person name="Spatafora J.W."/>
            <person name="Tedersoo L."/>
            <person name="Vaario L.-M."/>
            <person name="Yamada A."/>
            <person name="Yan M."/>
            <person name="Wang P."/>
            <person name="Xu J."/>
            <person name="Bruns T."/>
            <person name="Baldrian P."/>
            <person name="Vilgalys R."/>
            <person name="Henrissat B."/>
            <person name="Grigoriev I.V."/>
            <person name="Hibbett D."/>
            <person name="Nagy L.G."/>
            <person name="Martin F.M."/>
        </authorList>
    </citation>
    <scope>NUCLEOTIDE SEQUENCE</scope>
    <source>
        <strain evidence="8">UH-Tt-Lm1</strain>
    </source>
</reference>
<dbReference type="PANTHER" id="PTHR31242:SF2">
    <property type="entry name" value="ACETOLACTATE SYNTHASE SMALL SUBUNIT, MITOCHONDRIAL"/>
    <property type="match status" value="1"/>
</dbReference>
<dbReference type="GO" id="GO:0042645">
    <property type="term" value="C:mitochondrial nucleoid"/>
    <property type="evidence" value="ECO:0007669"/>
    <property type="project" value="TreeGrafter"/>
</dbReference>
<reference evidence="8" key="1">
    <citation type="journal article" date="2020" name="Nat. Commun.">
        <title>Large-scale genome sequencing of mycorrhizal fungi provides insights into the early evolution of symbiotic traits.</title>
        <authorList>
            <person name="Miyauchi S."/>
            <person name="Kiss E."/>
            <person name="Kuo A."/>
            <person name="Drula E."/>
            <person name="Kohler A."/>
            <person name="Sanchez-Garcia M."/>
            <person name="Morin E."/>
            <person name="Andreopoulos B."/>
            <person name="Barry K.W."/>
            <person name="Bonito G."/>
            <person name="Buee M."/>
            <person name="Carver A."/>
            <person name="Chen C."/>
            <person name="Cichocki N."/>
            <person name="Clum A."/>
            <person name="Culley D."/>
            <person name="Crous P.W."/>
            <person name="Fauchery L."/>
            <person name="Girlanda M."/>
            <person name="Hayes R.D."/>
            <person name="Keri Z."/>
            <person name="LaButti K."/>
            <person name="Lipzen A."/>
            <person name="Lombard V."/>
            <person name="Magnuson J."/>
            <person name="Maillard F."/>
            <person name="Murat C."/>
            <person name="Nolan M."/>
            <person name="Ohm R.A."/>
            <person name="Pangilinan J."/>
            <person name="Pereira M.F."/>
            <person name="Perotto S."/>
            <person name="Peter M."/>
            <person name="Pfister S."/>
            <person name="Riley R."/>
            <person name="Sitrit Y."/>
            <person name="Stielow J.B."/>
            <person name="Szollosi G."/>
            <person name="Zifcakova L."/>
            <person name="Stursova M."/>
            <person name="Spatafora J.W."/>
            <person name="Tedersoo L."/>
            <person name="Vaario L.M."/>
            <person name="Yamada A."/>
            <person name="Yan M."/>
            <person name="Wang P."/>
            <person name="Xu J."/>
            <person name="Bruns T."/>
            <person name="Baldrian P."/>
            <person name="Vilgalys R."/>
            <person name="Dunand C."/>
            <person name="Henrissat B."/>
            <person name="Grigoriev I.V."/>
            <person name="Hibbett D."/>
            <person name="Nagy L.G."/>
            <person name="Martin F.M."/>
        </authorList>
    </citation>
    <scope>NUCLEOTIDE SEQUENCE</scope>
    <source>
        <strain evidence="8">UH-Tt-Lm1</strain>
    </source>
</reference>
<dbReference type="InterPro" id="IPR039557">
    <property type="entry name" value="AHAS_ACT"/>
</dbReference>
<evidence type="ECO:0000256" key="5">
    <source>
        <dbReference type="ARBA" id="ARBA00023304"/>
    </source>
</evidence>
<organism evidence="8 9">
    <name type="scientific">Thelephora terrestris</name>
    <dbReference type="NCBI Taxonomy" id="56493"/>
    <lineage>
        <taxon>Eukaryota</taxon>
        <taxon>Fungi</taxon>
        <taxon>Dikarya</taxon>
        <taxon>Basidiomycota</taxon>
        <taxon>Agaricomycotina</taxon>
        <taxon>Agaricomycetes</taxon>
        <taxon>Thelephorales</taxon>
        <taxon>Thelephoraceae</taxon>
        <taxon>Thelephora</taxon>
    </lineage>
</organism>
<proteinExistence type="inferred from homology"/>
<dbReference type="FunFam" id="3.30.70.260:FF:000001">
    <property type="entry name" value="Acetolactate synthase, small subunit"/>
    <property type="match status" value="1"/>
</dbReference>
<feature type="region of interest" description="Disordered" evidence="6">
    <location>
        <begin position="316"/>
        <end position="341"/>
    </location>
</feature>
<evidence type="ECO:0000256" key="6">
    <source>
        <dbReference type="SAM" id="MobiDB-lite"/>
    </source>
</evidence>
<dbReference type="Pfam" id="PF10369">
    <property type="entry name" value="ALS_ss_C"/>
    <property type="match status" value="1"/>
</dbReference>
<dbReference type="AlphaFoldDB" id="A0A9P6HS32"/>
<dbReference type="GO" id="GO:0008652">
    <property type="term" value="P:amino acid biosynthetic process"/>
    <property type="evidence" value="ECO:0007669"/>
    <property type="project" value="UniProtKB-KW"/>
</dbReference>
<dbReference type="PANTHER" id="PTHR31242">
    <property type="entry name" value="ACETOLACTATE SYNTHASE SMALL SUBUNIT, MITOCHONDRIAL"/>
    <property type="match status" value="1"/>
</dbReference>
<dbReference type="CDD" id="cd04878">
    <property type="entry name" value="ACT_AHAS"/>
    <property type="match status" value="1"/>
</dbReference>
<dbReference type="NCBIfam" id="TIGR00119">
    <property type="entry name" value="acolac_sm"/>
    <property type="match status" value="1"/>
</dbReference>
<dbReference type="PROSITE" id="PS51671">
    <property type="entry name" value="ACT"/>
    <property type="match status" value="1"/>
</dbReference>
<dbReference type="Pfam" id="PF22629">
    <property type="entry name" value="ACT_AHAS_ss"/>
    <property type="match status" value="1"/>
</dbReference>